<evidence type="ECO:0000256" key="1">
    <source>
        <dbReference type="ARBA" id="ARBA00004514"/>
    </source>
</evidence>
<evidence type="ECO:0000256" key="2">
    <source>
        <dbReference type="ARBA" id="ARBA00022490"/>
    </source>
</evidence>
<evidence type="ECO:0000256" key="3">
    <source>
        <dbReference type="ARBA" id="ARBA00022795"/>
    </source>
</evidence>
<sequence>MNQQQLLKNALELTHGIAAAARAGDWIEAARLADERSPLLLQVQNDQADATLALVREIQTLDASLMSDADDARMSLGNNYREAMARTTAANRYQQAARLF</sequence>
<comment type="subcellular location">
    <subcellularLocation>
        <location evidence="1">Cytoplasm</location>
        <location evidence="1">Cytosol</location>
    </subcellularLocation>
</comment>
<proteinExistence type="predicted"/>
<dbReference type="Pfam" id="PF05400">
    <property type="entry name" value="FliT"/>
    <property type="match status" value="1"/>
</dbReference>
<keyword evidence="4" id="KW-0143">Chaperone</keyword>
<organism evidence="6 7">
    <name type="scientific">Caballeronia terrestris</name>
    <dbReference type="NCBI Taxonomy" id="1226301"/>
    <lineage>
        <taxon>Bacteria</taxon>
        <taxon>Pseudomonadati</taxon>
        <taxon>Pseudomonadota</taxon>
        <taxon>Betaproteobacteria</taxon>
        <taxon>Burkholderiales</taxon>
        <taxon>Burkholderiaceae</taxon>
        <taxon>Caballeronia</taxon>
    </lineage>
</organism>
<comment type="caution">
    <text evidence="6">The sequence shown here is derived from an EMBL/GenBank/DDBJ whole genome shotgun (WGS) entry which is preliminary data.</text>
</comment>
<keyword evidence="6" id="KW-0966">Cell projection</keyword>
<keyword evidence="7" id="KW-1185">Reference proteome</keyword>
<name>A0A158K5A9_9BURK</name>
<dbReference type="RefSeq" id="WP_087658674.1">
    <property type="nucleotide sequence ID" value="NZ_FCOL02000035.1"/>
</dbReference>
<dbReference type="AlphaFoldDB" id="A0A158K5A9"/>
<dbReference type="InterPro" id="IPR008622">
    <property type="entry name" value="FliT"/>
</dbReference>
<dbReference type="EMBL" id="FCOL02000035">
    <property type="protein sequence ID" value="SAL75710.1"/>
    <property type="molecule type" value="Genomic_DNA"/>
</dbReference>
<evidence type="ECO:0000256" key="5">
    <source>
        <dbReference type="ARBA" id="ARBA00093797"/>
    </source>
</evidence>
<evidence type="ECO:0000313" key="7">
    <source>
        <dbReference type="Proteomes" id="UP000054925"/>
    </source>
</evidence>
<keyword evidence="2" id="KW-0963">Cytoplasm</keyword>
<keyword evidence="6" id="KW-0969">Cilium</keyword>
<dbReference type="OrthoDB" id="9009188at2"/>
<keyword evidence="3" id="KW-1005">Bacterial flagellum biogenesis</keyword>
<gene>
    <name evidence="6" type="ORF">AWB67_04799</name>
</gene>
<evidence type="ECO:0000256" key="4">
    <source>
        <dbReference type="ARBA" id="ARBA00023186"/>
    </source>
</evidence>
<reference evidence="6" key="1">
    <citation type="submission" date="2016-01" db="EMBL/GenBank/DDBJ databases">
        <authorList>
            <person name="Peeters C."/>
        </authorList>
    </citation>
    <scope>NUCLEOTIDE SEQUENCE [LARGE SCALE GENOMIC DNA]</scope>
    <source>
        <strain evidence="6">LMG 22937</strain>
    </source>
</reference>
<keyword evidence="6" id="KW-0282">Flagellum</keyword>
<dbReference type="Proteomes" id="UP000054925">
    <property type="component" value="Unassembled WGS sequence"/>
</dbReference>
<accession>A0A158K5A9</accession>
<evidence type="ECO:0000313" key="6">
    <source>
        <dbReference type="EMBL" id="SAL75710.1"/>
    </source>
</evidence>
<protein>
    <recommendedName>
        <fullName evidence="5">Flagellar protein FliT</fullName>
    </recommendedName>
</protein>